<organism evidence="1 2">
    <name type="scientific">Hyella patelloides LEGE 07179</name>
    <dbReference type="NCBI Taxonomy" id="945734"/>
    <lineage>
        <taxon>Bacteria</taxon>
        <taxon>Bacillati</taxon>
        <taxon>Cyanobacteriota</taxon>
        <taxon>Cyanophyceae</taxon>
        <taxon>Pleurocapsales</taxon>
        <taxon>Hyellaceae</taxon>
        <taxon>Hyella</taxon>
    </lineage>
</organism>
<evidence type="ECO:0000313" key="2">
    <source>
        <dbReference type="Proteomes" id="UP000320055"/>
    </source>
</evidence>
<dbReference type="Proteomes" id="UP000320055">
    <property type="component" value="Unassembled WGS sequence"/>
</dbReference>
<protein>
    <submittedName>
        <fullName evidence="1">Uncharacterized protein</fullName>
    </submittedName>
</protein>
<evidence type="ECO:0000313" key="1">
    <source>
        <dbReference type="EMBL" id="VEP16916.1"/>
    </source>
</evidence>
<sequence>MGRGKIVEHLREYIQDLQDEQKWSESFNKSQDKLIAAARLAKQQIAEGKAQPMDYDKL</sequence>
<keyword evidence="2" id="KW-1185">Reference proteome</keyword>
<accession>A0A563VZR0</accession>
<dbReference type="EMBL" id="CAACVJ010000457">
    <property type="protein sequence ID" value="VEP16916.1"/>
    <property type="molecule type" value="Genomic_DNA"/>
</dbReference>
<reference evidence="1 2" key="1">
    <citation type="submission" date="2019-01" db="EMBL/GenBank/DDBJ databases">
        <authorList>
            <person name="Brito A."/>
        </authorList>
    </citation>
    <scope>NUCLEOTIDE SEQUENCE [LARGE SCALE GENOMIC DNA]</scope>
    <source>
        <strain evidence="1">1</strain>
    </source>
</reference>
<gene>
    <name evidence="1" type="ORF">H1P_510019</name>
</gene>
<dbReference type="AlphaFoldDB" id="A0A563VZR0"/>
<dbReference type="RefSeq" id="WP_186375906.1">
    <property type="nucleotide sequence ID" value="NZ_LR213811.1"/>
</dbReference>
<proteinExistence type="predicted"/>
<name>A0A563VZR0_9CYAN</name>